<dbReference type="Gene3D" id="1.10.10.10">
    <property type="entry name" value="Winged helix-like DNA-binding domain superfamily/Winged helix DNA-binding domain"/>
    <property type="match status" value="1"/>
</dbReference>
<dbReference type="InterPro" id="IPR051797">
    <property type="entry name" value="TrmB-like"/>
</dbReference>
<dbReference type="SMART" id="SM00421">
    <property type="entry name" value="HTH_LUXR"/>
    <property type="match status" value="1"/>
</dbReference>
<protein>
    <submittedName>
        <fullName evidence="2">Regulatory LuxR family protein</fullName>
    </submittedName>
</protein>
<comment type="caution">
    <text evidence="2">The sequence shown here is derived from an EMBL/GenBank/DDBJ whole genome shotgun (WGS) entry which is preliminary data.</text>
</comment>
<proteinExistence type="predicted"/>
<dbReference type="PANTHER" id="PTHR34293:SF1">
    <property type="entry name" value="HTH-TYPE TRANSCRIPTIONAL REGULATOR TRMBL2"/>
    <property type="match status" value="1"/>
</dbReference>
<accession>A0A561ER47</accession>
<organism evidence="2 3">
    <name type="scientific">Kitasatospora atroaurantiaca</name>
    <dbReference type="NCBI Taxonomy" id="285545"/>
    <lineage>
        <taxon>Bacteria</taxon>
        <taxon>Bacillati</taxon>
        <taxon>Actinomycetota</taxon>
        <taxon>Actinomycetes</taxon>
        <taxon>Kitasatosporales</taxon>
        <taxon>Streptomycetaceae</taxon>
        <taxon>Kitasatospora</taxon>
    </lineage>
</organism>
<feature type="domain" description="HTH luxR-type" evidence="1">
    <location>
        <begin position="283"/>
        <end position="332"/>
    </location>
</feature>
<dbReference type="EMBL" id="VIVR01000001">
    <property type="protein sequence ID" value="TWE18064.1"/>
    <property type="molecule type" value="Genomic_DNA"/>
</dbReference>
<dbReference type="InterPro" id="IPR036388">
    <property type="entry name" value="WH-like_DNA-bd_sf"/>
</dbReference>
<dbReference type="AlphaFoldDB" id="A0A561ER47"/>
<evidence type="ECO:0000259" key="1">
    <source>
        <dbReference type="SMART" id="SM00421"/>
    </source>
</evidence>
<dbReference type="OrthoDB" id="4307453at2"/>
<reference evidence="2 3" key="1">
    <citation type="submission" date="2019-06" db="EMBL/GenBank/DDBJ databases">
        <title>Sequencing the genomes of 1000 actinobacteria strains.</title>
        <authorList>
            <person name="Klenk H.-P."/>
        </authorList>
    </citation>
    <scope>NUCLEOTIDE SEQUENCE [LARGE SCALE GENOMIC DNA]</scope>
    <source>
        <strain evidence="2 3">DSM 41649</strain>
    </source>
</reference>
<dbReference type="RefSeq" id="WP_145791148.1">
    <property type="nucleotide sequence ID" value="NZ_BAAABR010000029.1"/>
</dbReference>
<dbReference type="Proteomes" id="UP000318416">
    <property type="component" value="Unassembled WGS sequence"/>
</dbReference>
<keyword evidence="3" id="KW-1185">Reference proteome</keyword>
<dbReference type="PANTHER" id="PTHR34293">
    <property type="entry name" value="HTH-TYPE TRANSCRIPTIONAL REGULATOR TRMBL2"/>
    <property type="match status" value="1"/>
</dbReference>
<gene>
    <name evidence="2" type="ORF">FB465_3111</name>
</gene>
<dbReference type="InterPro" id="IPR016032">
    <property type="entry name" value="Sig_transdc_resp-reg_C-effctor"/>
</dbReference>
<dbReference type="GO" id="GO:0003677">
    <property type="term" value="F:DNA binding"/>
    <property type="evidence" value="ECO:0007669"/>
    <property type="project" value="InterPro"/>
</dbReference>
<dbReference type="InterPro" id="IPR000792">
    <property type="entry name" value="Tscrpt_reg_LuxR_C"/>
</dbReference>
<dbReference type="GO" id="GO:0006355">
    <property type="term" value="P:regulation of DNA-templated transcription"/>
    <property type="evidence" value="ECO:0007669"/>
    <property type="project" value="InterPro"/>
</dbReference>
<sequence>MKVSKVDIEGFSGFPELDETCMRIYEFTARHDEVRAPELPAALKLPDRTVGSAVQSLLALRLLRKVAGDPQRLAVASPAFVGAEVLAPELRRLTERQKSLARLQADLAGLMPFYAESPAGRLRRQAVEPLPDLETVRQVLTDLAAGCRSEVLTSQPGGPRAEEVLNEQVARTDGLLRRGVRMRTLYQHTAQFSPGTVEHVRRVTELGAEVRTVSDAFMRLIVFDGETAVIALRDNSLGAALVQDPSVVDFAVASFERAWAAAVNFPVAYDRGHVISTSSDVKLSIMRLLVEGYGEKFIAGRLGMSLRTCQRHTAEIMQQIGARNRMHAGYLIHAKGLLAQGEG</sequence>
<evidence type="ECO:0000313" key="3">
    <source>
        <dbReference type="Proteomes" id="UP000318416"/>
    </source>
</evidence>
<dbReference type="Pfam" id="PF00196">
    <property type="entry name" value="GerE"/>
    <property type="match status" value="1"/>
</dbReference>
<name>A0A561ER47_9ACTN</name>
<dbReference type="SUPFAM" id="SSF46894">
    <property type="entry name" value="C-terminal effector domain of the bipartite response regulators"/>
    <property type="match status" value="1"/>
</dbReference>
<evidence type="ECO:0000313" key="2">
    <source>
        <dbReference type="EMBL" id="TWE18064.1"/>
    </source>
</evidence>